<accession>A0A6P2JQ86</accession>
<reference evidence="1 2" key="1">
    <citation type="submission" date="2019-09" db="EMBL/GenBank/DDBJ databases">
        <authorList>
            <person name="Depoorter E."/>
        </authorList>
    </citation>
    <scope>NUCLEOTIDE SEQUENCE [LARGE SCALE GENOMIC DNA]</scope>
    <source>
        <strain evidence="1">LMG 13014</strain>
    </source>
</reference>
<organism evidence="1 2">
    <name type="scientific">Burkholderia aenigmatica</name>
    <dbReference type="NCBI Taxonomy" id="2015348"/>
    <lineage>
        <taxon>Bacteria</taxon>
        <taxon>Pseudomonadati</taxon>
        <taxon>Pseudomonadota</taxon>
        <taxon>Betaproteobacteria</taxon>
        <taxon>Burkholderiales</taxon>
        <taxon>Burkholderiaceae</taxon>
        <taxon>Burkholderia</taxon>
        <taxon>Burkholderia cepacia complex</taxon>
    </lineage>
</organism>
<dbReference type="Proteomes" id="UP000494261">
    <property type="component" value="Unassembled WGS sequence"/>
</dbReference>
<protein>
    <submittedName>
        <fullName evidence="1">Uncharacterized protein</fullName>
    </submittedName>
</protein>
<sequence length="86" mass="9379">MQPGTRRELARRPEVVAHPRGCRVELRGIRHAQPLPLRAAPLPRYFAIYTPDVGHVPCVLPSVTSDAALGNCVVAFVFTAIHASVK</sequence>
<evidence type="ECO:0000313" key="1">
    <source>
        <dbReference type="EMBL" id="VWB45161.1"/>
    </source>
</evidence>
<dbReference type="EMBL" id="CABVQC010000010">
    <property type="protein sequence ID" value="VWB45161.1"/>
    <property type="molecule type" value="Genomic_DNA"/>
</dbReference>
<gene>
    <name evidence="1" type="ORF">BLA13014_01913</name>
</gene>
<dbReference type="AlphaFoldDB" id="A0A6P2JQ86"/>
<evidence type="ECO:0000313" key="2">
    <source>
        <dbReference type="Proteomes" id="UP000494261"/>
    </source>
</evidence>
<name>A0A6P2JQ86_9BURK</name>
<proteinExistence type="predicted"/>